<evidence type="ECO:0000313" key="2">
    <source>
        <dbReference type="EMBL" id="CAE0816548.1"/>
    </source>
</evidence>
<proteinExistence type="predicted"/>
<protein>
    <submittedName>
        <fullName evidence="2">Uncharacterized protein</fullName>
    </submittedName>
</protein>
<feature type="transmembrane region" description="Helical" evidence="1">
    <location>
        <begin position="119"/>
        <end position="140"/>
    </location>
</feature>
<sequence length="145" mass="16476">MLEQIDAVCQVLDKGGDEEVSAAVKKLLSRETRQDTDTQNWKHLIVALSTCGYRADTKQPFGELDSAKRAQVKETLQDVKNKVLSSIPQTDLSNLGLDAEIQYKILSERKKTITKLKKYDYFMCIACIVSLLVLMGNLYWNLKFN</sequence>
<name>A0A7S4FVI1_9EUGL</name>
<organism evidence="2">
    <name type="scientific">Eutreptiella gymnastica</name>
    <dbReference type="NCBI Taxonomy" id="73025"/>
    <lineage>
        <taxon>Eukaryota</taxon>
        <taxon>Discoba</taxon>
        <taxon>Euglenozoa</taxon>
        <taxon>Euglenida</taxon>
        <taxon>Spirocuta</taxon>
        <taxon>Euglenophyceae</taxon>
        <taxon>Eutreptiales</taxon>
        <taxon>Eutreptiaceae</taxon>
        <taxon>Eutreptiella</taxon>
    </lineage>
</organism>
<gene>
    <name evidence="2" type="ORF">EGYM00163_LOCUS27709</name>
</gene>
<keyword evidence="1" id="KW-0472">Membrane</keyword>
<accession>A0A7S4FVI1</accession>
<dbReference type="EMBL" id="HBJA01079063">
    <property type="protein sequence ID" value="CAE0816548.1"/>
    <property type="molecule type" value="Transcribed_RNA"/>
</dbReference>
<keyword evidence="1" id="KW-0812">Transmembrane</keyword>
<reference evidence="2" key="1">
    <citation type="submission" date="2021-01" db="EMBL/GenBank/DDBJ databases">
        <authorList>
            <person name="Corre E."/>
            <person name="Pelletier E."/>
            <person name="Niang G."/>
            <person name="Scheremetjew M."/>
            <person name="Finn R."/>
            <person name="Kale V."/>
            <person name="Holt S."/>
            <person name="Cochrane G."/>
            <person name="Meng A."/>
            <person name="Brown T."/>
            <person name="Cohen L."/>
        </authorList>
    </citation>
    <scope>NUCLEOTIDE SEQUENCE</scope>
    <source>
        <strain evidence="2">CCMP1594</strain>
    </source>
</reference>
<evidence type="ECO:0000256" key="1">
    <source>
        <dbReference type="SAM" id="Phobius"/>
    </source>
</evidence>
<keyword evidence="1" id="KW-1133">Transmembrane helix</keyword>
<dbReference type="AlphaFoldDB" id="A0A7S4FVI1"/>